<dbReference type="Gene3D" id="3.20.20.190">
    <property type="entry name" value="Phosphatidylinositol (PI) phosphodiesterase"/>
    <property type="match status" value="1"/>
</dbReference>
<dbReference type="PANTHER" id="PTHR46211">
    <property type="entry name" value="GLYCEROPHOSPHORYL DIESTER PHOSPHODIESTERASE"/>
    <property type="match status" value="1"/>
</dbReference>
<dbReference type="PROSITE" id="PS51704">
    <property type="entry name" value="GP_PDE"/>
    <property type="match status" value="1"/>
</dbReference>
<evidence type="ECO:0000313" key="4">
    <source>
        <dbReference type="Proteomes" id="UP001342314"/>
    </source>
</evidence>
<accession>A0AAV5GCQ8</accession>
<dbReference type="Pfam" id="PF03009">
    <property type="entry name" value="GDPD"/>
    <property type="match status" value="1"/>
</dbReference>
<name>A0AAV5GCQ8_9BASI</name>
<dbReference type="InterPro" id="IPR017946">
    <property type="entry name" value="PLC-like_Pdiesterase_TIM-brl"/>
</dbReference>
<gene>
    <name evidence="3" type="ORF">Rhopal_000084-T1</name>
</gene>
<dbReference type="PANTHER" id="PTHR46211:SF14">
    <property type="entry name" value="GLYCEROPHOSPHODIESTER PHOSPHODIESTERASE"/>
    <property type="match status" value="1"/>
</dbReference>
<proteinExistence type="predicted"/>
<dbReference type="AlphaFoldDB" id="A0AAV5GCQ8"/>
<comment type="caution">
    <text evidence="3">The sequence shown here is derived from an EMBL/GenBank/DDBJ whole genome shotgun (WGS) entry which is preliminary data.</text>
</comment>
<keyword evidence="1" id="KW-0732">Signal</keyword>
<dbReference type="EMBL" id="BQKY01000001">
    <property type="protein sequence ID" value="GJN87139.1"/>
    <property type="molecule type" value="Genomic_DNA"/>
</dbReference>
<dbReference type="GO" id="GO:0008081">
    <property type="term" value="F:phosphoric diester hydrolase activity"/>
    <property type="evidence" value="ECO:0007669"/>
    <property type="project" value="InterPro"/>
</dbReference>
<evidence type="ECO:0000259" key="2">
    <source>
        <dbReference type="PROSITE" id="PS51704"/>
    </source>
</evidence>
<dbReference type="Proteomes" id="UP001342314">
    <property type="component" value="Unassembled WGS sequence"/>
</dbReference>
<dbReference type="GO" id="GO:0006629">
    <property type="term" value="P:lipid metabolic process"/>
    <property type="evidence" value="ECO:0007669"/>
    <property type="project" value="InterPro"/>
</dbReference>
<reference evidence="3 4" key="1">
    <citation type="submission" date="2021-12" db="EMBL/GenBank/DDBJ databases">
        <title>High titer production of polyol ester of fatty acids by Rhodotorula paludigena BS15 towards product separation-free biomass refinery.</title>
        <authorList>
            <person name="Mano J."/>
            <person name="Ono H."/>
            <person name="Tanaka T."/>
            <person name="Naito K."/>
            <person name="Sushida H."/>
            <person name="Ike M."/>
            <person name="Tokuyasu K."/>
            <person name="Kitaoka M."/>
        </authorList>
    </citation>
    <scope>NUCLEOTIDE SEQUENCE [LARGE SCALE GENOMIC DNA]</scope>
    <source>
        <strain evidence="3 4">BS15</strain>
    </source>
</reference>
<feature type="signal peptide" evidence="1">
    <location>
        <begin position="1"/>
        <end position="16"/>
    </location>
</feature>
<keyword evidence="4" id="KW-1185">Reference proteome</keyword>
<feature type="chain" id="PRO_5043439386" description="GP-PDE domain-containing protein" evidence="1">
    <location>
        <begin position="17"/>
        <end position="384"/>
    </location>
</feature>
<evidence type="ECO:0000313" key="3">
    <source>
        <dbReference type="EMBL" id="GJN87139.1"/>
    </source>
</evidence>
<protein>
    <recommendedName>
        <fullName evidence="2">GP-PDE domain-containing protein</fullName>
    </recommendedName>
</protein>
<dbReference type="SUPFAM" id="SSF51695">
    <property type="entry name" value="PLC-like phosphodiesterases"/>
    <property type="match status" value="1"/>
</dbReference>
<sequence>MRTSLIAVALASLAAAAPLEKRWAYSKYWNVEGHRGARGEAIESTLPAFAQALVSGVTTLEFDFGVTRDNKVVVWHDETIQPEKCFDTAPAFENDPDFPYVNKSMNDLTLAQVKTLDCGSQRLTGFPLAFTVPGQKLSTLEELFDFVDCATDEPVLFNIESKINPEVEGATKTPAEFMDVFLPILQARGDEFVDRVTHQSFDWRSIILSKKRLPSLRTSALCDDTTIYAYPEGETTGNLTVHGEGAGKWLAGINIDDFEGETIGERVARAAASIKADVLSPVATSYASPVASADLEGWVPFVNSTMVDTAHELGIETHVWTPNTAAIWEYLLDIGVDGFITDYPENVRRFFKAQYPELPLAPKADELRVQKCLIKHNQVHDISA</sequence>
<feature type="domain" description="GP-PDE" evidence="2">
    <location>
        <begin position="29"/>
        <end position="351"/>
    </location>
</feature>
<organism evidence="3 4">
    <name type="scientific">Rhodotorula paludigena</name>
    <dbReference type="NCBI Taxonomy" id="86838"/>
    <lineage>
        <taxon>Eukaryota</taxon>
        <taxon>Fungi</taxon>
        <taxon>Dikarya</taxon>
        <taxon>Basidiomycota</taxon>
        <taxon>Pucciniomycotina</taxon>
        <taxon>Microbotryomycetes</taxon>
        <taxon>Sporidiobolales</taxon>
        <taxon>Sporidiobolaceae</taxon>
        <taxon>Rhodotorula</taxon>
    </lineage>
</organism>
<dbReference type="InterPro" id="IPR030395">
    <property type="entry name" value="GP_PDE_dom"/>
</dbReference>
<evidence type="ECO:0000256" key="1">
    <source>
        <dbReference type="SAM" id="SignalP"/>
    </source>
</evidence>